<reference evidence="2 3" key="1">
    <citation type="journal article" date="2013" name="PLoS ONE">
        <title>Predicting the Proteins of Angomonas deanei, Strigomonas culicis and Their Respective Endosymbionts Reveals New Aspects of the Trypanosomatidae Family.</title>
        <authorList>
            <person name="Motta M.C."/>
            <person name="Martins A.C."/>
            <person name="de Souza S.S."/>
            <person name="Catta-Preta C.M."/>
            <person name="Silva R."/>
            <person name="Klein C.C."/>
            <person name="de Almeida L.G."/>
            <person name="de Lima Cunha O."/>
            <person name="Ciapina L.P."/>
            <person name="Brocchi M."/>
            <person name="Colabardini A.C."/>
            <person name="de Araujo Lima B."/>
            <person name="Machado C.R."/>
            <person name="de Almeida Soares C.M."/>
            <person name="Probst C.M."/>
            <person name="de Menezes C.B."/>
            <person name="Thompson C.E."/>
            <person name="Bartholomeu D.C."/>
            <person name="Gradia D.F."/>
            <person name="Pavoni D.P."/>
            <person name="Grisard E.C."/>
            <person name="Fantinatti-Garboggini F."/>
            <person name="Marchini F.K."/>
            <person name="Rodrigues-Luiz G.F."/>
            <person name="Wagner G."/>
            <person name="Goldman G.H."/>
            <person name="Fietto J.L."/>
            <person name="Elias M.C."/>
            <person name="Goldman M.H."/>
            <person name="Sagot M.F."/>
            <person name="Pereira M."/>
            <person name="Stoco P.H."/>
            <person name="de Mendonca-Neto R.P."/>
            <person name="Teixeira S.M."/>
            <person name="Maciel T.E."/>
            <person name="de Oliveira Mendes T.A."/>
            <person name="Urmenyi T.P."/>
            <person name="de Souza W."/>
            <person name="Schenkman S."/>
            <person name="de Vasconcelos A.T."/>
        </authorList>
    </citation>
    <scope>NUCLEOTIDE SEQUENCE [LARGE SCALE GENOMIC DNA]</scope>
</reference>
<accession>S9UN08</accession>
<gene>
    <name evidence="2" type="ORF">STCU_11575</name>
</gene>
<keyword evidence="3" id="KW-1185">Reference proteome</keyword>
<organism evidence="2 3">
    <name type="scientific">Strigomonas culicis</name>
    <dbReference type="NCBI Taxonomy" id="28005"/>
    <lineage>
        <taxon>Eukaryota</taxon>
        <taxon>Discoba</taxon>
        <taxon>Euglenozoa</taxon>
        <taxon>Kinetoplastea</taxon>
        <taxon>Metakinetoplastina</taxon>
        <taxon>Trypanosomatida</taxon>
        <taxon>Trypanosomatidae</taxon>
        <taxon>Strigomonadinae</taxon>
        <taxon>Strigomonas</taxon>
    </lineage>
</organism>
<evidence type="ECO:0000313" key="3">
    <source>
        <dbReference type="Proteomes" id="UP000015354"/>
    </source>
</evidence>
<feature type="region of interest" description="Disordered" evidence="1">
    <location>
        <begin position="1"/>
        <end position="49"/>
    </location>
</feature>
<comment type="caution">
    <text evidence="2">The sequence shown here is derived from an EMBL/GenBank/DDBJ whole genome shotgun (WGS) entry which is preliminary data.</text>
</comment>
<name>S9UN08_9TRYP</name>
<proteinExistence type="predicted"/>
<evidence type="ECO:0000256" key="1">
    <source>
        <dbReference type="SAM" id="MobiDB-lite"/>
    </source>
</evidence>
<sequence>MQRVDTVMGLDADVNHNPLSGETPDEGEKNEHKTGTKTPGYAKRTARRARSVHRMTSVFEDVDLDTMYNDENEIVE</sequence>
<evidence type="ECO:0000313" key="2">
    <source>
        <dbReference type="EMBL" id="EPY16066.1"/>
    </source>
</evidence>
<dbReference type="EMBL" id="ATMH01011561">
    <property type="protein sequence ID" value="EPY16066.1"/>
    <property type="molecule type" value="Genomic_DNA"/>
</dbReference>
<protein>
    <submittedName>
        <fullName evidence="2">Uncharacterized protein</fullName>
    </submittedName>
</protein>
<dbReference type="Proteomes" id="UP000015354">
    <property type="component" value="Unassembled WGS sequence"/>
</dbReference>
<dbReference type="AlphaFoldDB" id="S9UN08"/>